<dbReference type="PROSITE" id="PS00330">
    <property type="entry name" value="HEMOLYSIN_CALCIUM"/>
    <property type="match status" value="1"/>
</dbReference>
<dbReference type="SUPFAM" id="SSF51120">
    <property type="entry name" value="beta-Roll"/>
    <property type="match status" value="2"/>
</dbReference>
<evidence type="ECO:0000256" key="6">
    <source>
        <dbReference type="ARBA" id="ARBA00023026"/>
    </source>
</evidence>
<keyword evidence="5" id="KW-0677">Repeat</keyword>
<dbReference type="InterPro" id="IPR018511">
    <property type="entry name" value="Hemolysin-typ_Ca-bd_CS"/>
</dbReference>
<dbReference type="Proteomes" id="UP000644610">
    <property type="component" value="Unassembled WGS sequence"/>
</dbReference>
<dbReference type="PANTHER" id="PTHR38340">
    <property type="entry name" value="S-LAYER PROTEIN"/>
    <property type="match status" value="1"/>
</dbReference>
<comment type="caution">
    <text evidence="9">The sequence shown here is derived from an EMBL/GenBank/DDBJ whole genome shotgun (WGS) entry which is preliminary data.</text>
</comment>
<dbReference type="GO" id="GO:0005509">
    <property type="term" value="F:calcium ion binding"/>
    <property type="evidence" value="ECO:0007669"/>
    <property type="project" value="InterPro"/>
</dbReference>
<dbReference type="PANTHER" id="PTHR38340:SF1">
    <property type="entry name" value="S-LAYER PROTEIN"/>
    <property type="match status" value="1"/>
</dbReference>
<sequence length="641" mass="66234">MPAQIDLIKEDPMGRILVRPRKAAQALALATALATTMVVQAAPASAAGGPDLAAVRSLPLPVATVYQPEYIGPNWLSFLTSGSPDISADGNVIGYTVNGPGGRCDVASYVVNRKTGETKTVGTPGPTTTITDLSENGSQAVYIKGCNGSDGVYVQDLATDVVTRVDVSSTGQLPGGYQSIRGVEFDGVRTVVFGSFATGLAPGAPLNMENLYLHDLVTGETQWLRDPQAPINSFVYSAAGVSPGGRYIAFLWRDPTNVTVTLSVFDQVTGRYSRVISTPNASAIWTSPSISNSGKLVFATKERLLPQDTDNLPDVYLRDLVSGTTTLVSADENGAAAGTGAAPEITADGRYVVYTSPGPEFKLMFRNVITGSQRVLTGLDGTPLQYPTTDPVEVPFVKFGLSRTGRYLTVQANAENGFPAIVLRDQAQDCAGDFATSTGSGTIYGSPGDDVIYGSPGPDTIYGGYGGSDVICGMGGDDTIDGGLGDDAIYGGEGTDRVEGNEGNDVVDAGSGADSVNGGTGTDALLYRSATAGVDVSLSRVTPNGMPGEGDQVFNDFEAIFGSAYNDTLSGRETAEWLFGLGGDDTLLGMDGNDELYGGDGKDVLVGMAGDDYLNGGPGSSNSCAGGPGINTFNDCKYISG</sequence>
<protein>
    <recommendedName>
        <fullName evidence="11">Calcium-binding protein</fullName>
    </recommendedName>
</protein>
<dbReference type="RefSeq" id="WP_203979229.1">
    <property type="nucleotide sequence ID" value="NZ_BOOQ01000045.1"/>
</dbReference>
<organism evidence="9 10">
    <name type="scientific">Planotetraspora silvatica</name>
    <dbReference type="NCBI Taxonomy" id="234614"/>
    <lineage>
        <taxon>Bacteria</taxon>
        <taxon>Bacillati</taxon>
        <taxon>Actinomycetota</taxon>
        <taxon>Actinomycetes</taxon>
        <taxon>Streptosporangiales</taxon>
        <taxon>Streptosporangiaceae</taxon>
        <taxon>Planotetraspora</taxon>
    </lineage>
</organism>
<dbReference type="AlphaFoldDB" id="A0A8J3USA4"/>
<evidence type="ECO:0000313" key="10">
    <source>
        <dbReference type="Proteomes" id="UP000644610"/>
    </source>
</evidence>
<dbReference type="GO" id="GO:0016020">
    <property type="term" value="C:membrane"/>
    <property type="evidence" value="ECO:0007669"/>
    <property type="project" value="UniProtKB-SubCell"/>
</dbReference>
<dbReference type="Pfam" id="PF00353">
    <property type="entry name" value="HemolysinCabind"/>
    <property type="match status" value="4"/>
</dbReference>
<dbReference type="PRINTS" id="PR00313">
    <property type="entry name" value="CABNDNGRPT"/>
</dbReference>
<reference evidence="9" key="1">
    <citation type="submission" date="2021-01" db="EMBL/GenBank/DDBJ databases">
        <title>Whole genome shotgun sequence of Planotetraspora silvatica NBRC 100141.</title>
        <authorList>
            <person name="Komaki H."/>
            <person name="Tamura T."/>
        </authorList>
    </citation>
    <scope>NUCLEOTIDE SEQUENCE</scope>
    <source>
        <strain evidence="9">NBRC 100141</strain>
    </source>
</reference>
<dbReference type="SUPFAM" id="SSF82171">
    <property type="entry name" value="DPP6 N-terminal domain-like"/>
    <property type="match status" value="1"/>
</dbReference>
<dbReference type="GO" id="GO:0005576">
    <property type="term" value="C:extracellular region"/>
    <property type="evidence" value="ECO:0007669"/>
    <property type="project" value="UniProtKB-SubCell"/>
</dbReference>
<gene>
    <name evidence="9" type="ORF">Psi02_61150</name>
</gene>
<evidence type="ECO:0000256" key="1">
    <source>
        <dbReference type="ARBA" id="ARBA00004370"/>
    </source>
</evidence>
<name>A0A8J3USA4_9ACTN</name>
<dbReference type="InterPro" id="IPR003995">
    <property type="entry name" value="RTX_toxin_determinant-A"/>
</dbReference>
<accession>A0A8J3USA4</accession>
<evidence type="ECO:0000313" key="9">
    <source>
        <dbReference type="EMBL" id="GII49691.1"/>
    </source>
</evidence>
<dbReference type="InterPro" id="IPR001343">
    <property type="entry name" value="Hemolysn_Ca-bd"/>
</dbReference>
<keyword evidence="4" id="KW-0800">Toxin</keyword>
<evidence type="ECO:0000256" key="3">
    <source>
        <dbReference type="ARBA" id="ARBA00022525"/>
    </source>
</evidence>
<proteinExistence type="predicted"/>
<evidence type="ECO:0008006" key="11">
    <source>
        <dbReference type="Google" id="ProtNLM"/>
    </source>
</evidence>
<dbReference type="GO" id="GO:0090729">
    <property type="term" value="F:toxin activity"/>
    <property type="evidence" value="ECO:0007669"/>
    <property type="project" value="UniProtKB-KW"/>
</dbReference>
<dbReference type="InterPro" id="IPR011049">
    <property type="entry name" value="Serralysin-like_metalloprot_C"/>
</dbReference>
<keyword evidence="3" id="KW-0964">Secreted</keyword>
<dbReference type="Gene3D" id="2.120.10.30">
    <property type="entry name" value="TolB, C-terminal domain"/>
    <property type="match status" value="1"/>
</dbReference>
<keyword evidence="7" id="KW-0472">Membrane</keyword>
<evidence type="ECO:0000256" key="7">
    <source>
        <dbReference type="ARBA" id="ARBA00023136"/>
    </source>
</evidence>
<keyword evidence="6" id="KW-0843">Virulence</keyword>
<dbReference type="Gene3D" id="2.150.10.10">
    <property type="entry name" value="Serralysin-like metalloprotease, C-terminal"/>
    <property type="match status" value="2"/>
</dbReference>
<keyword evidence="10" id="KW-1185">Reference proteome</keyword>
<feature type="chain" id="PRO_5038953425" description="Calcium-binding protein" evidence="8">
    <location>
        <begin position="42"/>
        <end position="641"/>
    </location>
</feature>
<keyword evidence="8" id="KW-0732">Signal</keyword>
<comment type="subcellular location">
    <subcellularLocation>
        <location evidence="1">Membrane</location>
    </subcellularLocation>
    <subcellularLocation>
        <location evidence="2">Secreted</location>
    </subcellularLocation>
</comment>
<dbReference type="InterPro" id="IPR050557">
    <property type="entry name" value="RTX_toxin/Mannuronan_C5-epim"/>
</dbReference>
<feature type="signal peptide" evidence="8">
    <location>
        <begin position="1"/>
        <end position="41"/>
    </location>
</feature>
<evidence type="ECO:0000256" key="4">
    <source>
        <dbReference type="ARBA" id="ARBA00022656"/>
    </source>
</evidence>
<dbReference type="InterPro" id="IPR011042">
    <property type="entry name" value="6-blade_b-propeller_TolB-like"/>
</dbReference>
<evidence type="ECO:0000256" key="5">
    <source>
        <dbReference type="ARBA" id="ARBA00022737"/>
    </source>
</evidence>
<dbReference type="PRINTS" id="PR01488">
    <property type="entry name" value="RTXTOXINA"/>
</dbReference>
<evidence type="ECO:0000256" key="8">
    <source>
        <dbReference type="SAM" id="SignalP"/>
    </source>
</evidence>
<evidence type="ECO:0000256" key="2">
    <source>
        <dbReference type="ARBA" id="ARBA00004613"/>
    </source>
</evidence>
<dbReference type="EMBL" id="BOOQ01000045">
    <property type="protein sequence ID" value="GII49691.1"/>
    <property type="molecule type" value="Genomic_DNA"/>
</dbReference>